<proteinExistence type="inferred from homology"/>
<dbReference type="PANTHER" id="PTHR30203:SF33">
    <property type="entry name" value="BLR4455 PROTEIN"/>
    <property type="match status" value="1"/>
</dbReference>
<keyword evidence="2" id="KW-1134">Transmembrane beta strand</keyword>
<dbReference type="Pfam" id="PF02321">
    <property type="entry name" value="OEP"/>
    <property type="match status" value="2"/>
</dbReference>
<reference evidence="4 5" key="1">
    <citation type="submission" date="2015-11" db="EMBL/GenBank/DDBJ databases">
        <title>Expanding the genomic diversity of Burkholderia species for the development of highly accurate diagnostics.</title>
        <authorList>
            <person name="Sahl J."/>
            <person name="Keim P."/>
            <person name="Wagner D."/>
        </authorList>
    </citation>
    <scope>NUCLEOTIDE SEQUENCE [LARGE SCALE GENOMIC DNA]</scope>
    <source>
        <strain evidence="4 5">RF32-BP4</strain>
    </source>
</reference>
<dbReference type="EMBL" id="LOTN01000016">
    <property type="protein sequence ID" value="KUZ93576.1"/>
    <property type="molecule type" value="Genomic_DNA"/>
</dbReference>
<organism evidence="4 5">
    <name type="scientific">Burkholderia ubonensis</name>
    <dbReference type="NCBI Taxonomy" id="101571"/>
    <lineage>
        <taxon>Bacteria</taxon>
        <taxon>Pseudomonadati</taxon>
        <taxon>Pseudomonadota</taxon>
        <taxon>Betaproteobacteria</taxon>
        <taxon>Burkholderiales</taxon>
        <taxon>Burkholderiaceae</taxon>
        <taxon>Burkholderia</taxon>
        <taxon>Burkholderia cepacia complex</taxon>
    </lineage>
</organism>
<keyword evidence="2" id="KW-0472">Membrane</keyword>
<keyword evidence="2" id="KW-0564">Palmitate</keyword>
<dbReference type="NCBIfam" id="TIGR01845">
    <property type="entry name" value="outer_NodT"/>
    <property type="match status" value="1"/>
</dbReference>
<sequence>MSRHTFPEVLCDKQNGRSFSCPAVASFVLAIALSGCWSLAPHYERPPMPVSDAWPSDAPASGVSSVGRISWRDYFPDVQLQALIEQALVNNRDLRMAVQRVEEARATYGIQRADQFPTIDAAAAYARYRAPGGFLTVPLVGSSPSVEGSLYNVSLIESNWELDLWGRVRNLKTAALEEYLATDATRRAVIVSLIAQVADSYLVLREYDERIALARDTVASRTESLRIFRRRFETGAAARLDLTQSEILLQQAQTLDAQLERSRATEAHALDLLVGEPVHLSPAAAPLNDASVRSDLGAGLPSELLANRPDIAAAEHQLRAANANIGLARAAFFPRIALTSSYGTSSTELHRLFASGTAAWLFLPNLSLPIFDAGRNRSNLQLAHARENEAVAHYESTIQGAFRDVADALSAREWLAQQVQIARETLDSQTERARLVKLRYDRGATPFLELLDAQRDLLTAQQQLVQTRRALLSSRVALFAALGGGVPSGATAGSMSSSSEHSMQEGSPP</sequence>
<dbReference type="InterPro" id="IPR003423">
    <property type="entry name" value="OMP_efflux"/>
</dbReference>
<evidence type="ECO:0000313" key="5">
    <source>
        <dbReference type="Proteomes" id="UP000065521"/>
    </source>
</evidence>
<keyword evidence="2" id="KW-0449">Lipoprotein</keyword>
<gene>
    <name evidence="4" type="ORF">WI38_08240</name>
</gene>
<dbReference type="RefSeq" id="WP_059631951.1">
    <property type="nucleotide sequence ID" value="NZ_LOTK01000051.1"/>
</dbReference>
<evidence type="ECO:0000313" key="4">
    <source>
        <dbReference type="EMBL" id="KUZ93576.1"/>
    </source>
</evidence>
<accession>A0A102KJZ7</accession>
<feature type="region of interest" description="Disordered" evidence="3">
    <location>
        <begin position="489"/>
        <end position="509"/>
    </location>
</feature>
<dbReference type="GO" id="GO:0005886">
    <property type="term" value="C:plasma membrane"/>
    <property type="evidence" value="ECO:0007669"/>
    <property type="project" value="UniProtKB-SubCell"/>
</dbReference>
<evidence type="ECO:0000256" key="3">
    <source>
        <dbReference type="SAM" id="MobiDB-lite"/>
    </source>
</evidence>
<comment type="similarity">
    <text evidence="1 2">Belongs to the outer membrane factor (OMF) (TC 1.B.17) family.</text>
</comment>
<dbReference type="Gene3D" id="2.20.200.10">
    <property type="entry name" value="Outer membrane efflux proteins (OEP)"/>
    <property type="match status" value="1"/>
</dbReference>
<name>A0A102KJZ7_9BURK</name>
<dbReference type="Gene3D" id="1.20.1600.10">
    <property type="entry name" value="Outer membrane efflux proteins (OEP)"/>
    <property type="match status" value="1"/>
</dbReference>
<dbReference type="Proteomes" id="UP000065521">
    <property type="component" value="Unassembled WGS sequence"/>
</dbReference>
<dbReference type="PANTHER" id="PTHR30203">
    <property type="entry name" value="OUTER MEMBRANE CATION EFFLUX PROTEIN"/>
    <property type="match status" value="1"/>
</dbReference>
<dbReference type="GO" id="GO:0015562">
    <property type="term" value="F:efflux transmembrane transporter activity"/>
    <property type="evidence" value="ECO:0007669"/>
    <property type="project" value="InterPro"/>
</dbReference>
<evidence type="ECO:0000256" key="2">
    <source>
        <dbReference type="RuleBase" id="RU362097"/>
    </source>
</evidence>
<evidence type="ECO:0000256" key="1">
    <source>
        <dbReference type="ARBA" id="ARBA00007613"/>
    </source>
</evidence>
<comment type="subcellular location">
    <subcellularLocation>
        <location evidence="2">Cell membrane</location>
        <topology evidence="2">Lipid-anchor</topology>
    </subcellularLocation>
</comment>
<protein>
    <submittedName>
        <fullName evidence="4">RND transporter</fullName>
    </submittedName>
</protein>
<comment type="caution">
    <text evidence="4">The sequence shown here is derived from an EMBL/GenBank/DDBJ whole genome shotgun (WGS) entry which is preliminary data.</text>
</comment>
<dbReference type="AlphaFoldDB" id="A0A102KJZ7"/>
<keyword evidence="2" id="KW-0812">Transmembrane</keyword>
<dbReference type="SUPFAM" id="SSF56954">
    <property type="entry name" value="Outer membrane efflux proteins (OEP)"/>
    <property type="match status" value="1"/>
</dbReference>
<dbReference type="InterPro" id="IPR010131">
    <property type="entry name" value="MdtP/NodT-like"/>
</dbReference>